<dbReference type="GeneID" id="9039616"/>
<keyword evidence="12" id="KW-1185">Reference proteome</keyword>
<evidence type="ECO:0000256" key="3">
    <source>
        <dbReference type="ARBA" id="ARBA00022670"/>
    </source>
</evidence>
<dbReference type="SUPFAM" id="SSF50630">
    <property type="entry name" value="Acid proteases"/>
    <property type="match status" value="1"/>
</dbReference>
<reference evidence="11 12" key="1">
    <citation type="submission" date="2008-07" db="EMBL/GenBank/DDBJ databases">
        <authorList>
            <person name="El-Sayed N."/>
            <person name="Caler E."/>
            <person name="Inman J."/>
            <person name="Amedeo P."/>
            <person name="Hass B."/>
            <person name="Wortman J."/>
        </authorList>
    </citation>
    <scope>NUCLEOTIDE SEQUENCE [LARGE SCALE GENOMIC DNA]</scope>
    <source>
        <strain evidence="12">ATCC 50983 / TXsc</strain>
    </source>
</reference>
<dbReference type="GO" id="GO:0016020">
    <property type="term" value="C:membrane"/>
    <property type="evidence" value="ECO:0007669"/>
    <property type="project" value="UniProtKB-SubCell"/>
</dbReference>
<dbReference type="InterPro" id="IPR001461">
    <property type="entry name" value="Aspartic_peptidase_A1"/>
</dbReference>
<proteinExistence type="inferred from homology"/>
<dbReference type="RefSeq" id="XP_002787559.1">
    <property type="nucleotide sequence ID" value="XM_002787513.1"/>
</dbReference>
<name>C5K720_PERM5</name>
<gene>
    <name evidence="11" type="ORF">Pmar_PMAR012331</name>
</gene>
<dbReference type="InterPro" id="IPR032861">
    <property type="entry name" value="TAXi_N"/>
</dbReference>
<evidence type="ECO:0000256" key="7">
    <source>
        <dbReference type="ARBA" id="ARBA00022989"/>
    </source>
</evidence>
<dbReference type="Gene3D" id="2.40.70.10">
    <property type="entry name" value="Acid Proteases"/>
    <property type="match status" value="1"/>
</dbReference>
<organism evidence="12">
    <name type="scientific">Perkinsus marinus (strain ATCC 50983 / TXsc)</name>
    <dbReference type="NCBI Taxonomy" id="423536"/>
    <lineage>
        <taxon>Eukaryota</taxon>
        <taxon>Sar</taxon>
        <taxon>Alveolata</taxon>
        <taxon>Perkinsozoa</taxon>
        <taxon>Perkinsea</taxon>
        <taxon>Perkinsida</taxon>
        <taxon>Perkinsidae</taxon>
        <taxon>Perkinsus</taxon>
    </lineage>
</organism>
<keyword evidence="4" id="KW-0812">Transmembrane</keyword>
<dbReference type="PANTHER" id="PTHR13683:SF375">
    <property type="entry name" value="PEPTIDASE A1 DOMAIN-CONTAINING PROTEIN"/>
    <property type="match status" value="1"/>
</dbReference>
<evidence type="ECO:0000313" key="12">
    <source>
        <dbReference type="Proteomes" id="UP000007800"/>
    </source>
</evidence>
<dbReference type="InterPro" id="IPR021109">
    <property type="entry name" value="Peptidase_aspartic_dom_sf"/>
</dbReference>
<protein>
    <submittedName>
        <fullName evidence="11">AT hook motif protein, putative</fullName>
    </submittedName>
</protein>
<dbReference type="PRINTS" id="PR00792">
    <property type="entry name" value="PEPSIN"/>
</dbReference>
<dbReference type="OMA" id="AYRAHDG"/>
<accession>C5K720</accession>
<keyword evidence="6" id="KW-0378">Hydrolase</keyword>
<dbReference type="PANTHER" id="PTHR13683">
    <property type="entry name" value="ASPARTYL PROTEASES"/>
    <property type="match status" value="1"/>
</dbReference>
<feature type="domain" description="Peptidase A1" evidence="10">
    <location>
        <begin position="48"/>
        <end position="302"/>
    </location>
</feature>
<dbReference type="Pfam" id="PF14543">
    <property type="entry name" value="TAXi_N"/>
    <property type="match status" value="1"/>
</dbReference>
<dbReference type="GO" id="GO:0006508">
    <property type="term" value="P:proteolysis"/>
    <property type="evidence" value="ECO:0007669"/>
    <property type="project" value="UniProtKB-KW"/>
</dbReference>
<dbReference type="GO" id="GO:0004190">
    <property type="term" value="F:aspartic-type endopeptidase activity"/>
    <property type="evidence" value="ECO:0007669"/>
    <property type="project" value="InterPro"/>
</dbReference>
<feature type="disulfide bond" evidence="9">
    <location>
        <begin position="107"/>
        <end position="120"/>
    </location>
</feature>
<evidence type="ECO:0000256" key="5">
    <source>
        <dbReference type="ARBA" id="ARBA00022729"/>
    </source>
</evidence>
<evidence type="ECO:0000256" key="6">
    <source>
        <dbReference type="ARBA" id="ARBA00022801"/>
    </source>
</evidence>
<dbReference type="OrthoDB" id="2747330at2759"/>
<keyword evidence="3" id="KW-0645">Protease</keyword>
<keyword evidence="8" id="KW-0472">Membrane</keyword>
<dbReference type="AlphaFoldDB" id="C5K720"/>
<dbReference type="Proteomes" id="UP000007800">
    <property type="component" value="Unassembled WGS sequence"/>
</dbReference>
<dbReference type="EMBL" id="GG671079">
    <property type="protein sequence ID" value="EER19355.1"/>
    <property type="molecule type" value="Genomic_DNA"/>
</dbReference>
<comment type="subcellular location">
    <subcellularLocation>
        <location evidence="1">Membrane</location>
    </subcellularLocation>
</comment>
<sequence>MSVYYCIVHAGALATTGPIRPHDGSCGAEGDTIITAKLFGHIDQYAYWFIDLLVGTPQQRTSLIVDTGSTLPGFTCEIPKAHVGNHIDPHFDINKSSTAKWLSCDDCPATFRTQCREDKCYYHQSYTEGSSIEGYWFEDYVSLDDHDELNPAVMTKLGCHTSENKLFYTQKANGIMGMAPSRGGGRTVLETLFDSKENPVDKSLFSMCLATWGGQLVVGGYNATRHTYRSSVVSIVIEAFRSSVSWAPMSTDRGYYYISIQSLGVYPEDQPSTVKAVTGAKEISTDQASFGDAMVDSGTTYT</sequence>
<evidence type="ECO:0000256" key="4">
    <source>
        <dbReference type="ARBA" id="ARBA00022692"/>
    </source>
</evidence>
<dbReference type="PROSITE" id="PS51767">
    <property type="entry name" value="PEPTIDASE_A1"/>
    <property type="match status" value="1"/>
</dbReference>
<keyword evidence="7" id="KW-1133">Transmembrane helix</keyword>
<keyword evidence="5" id="KW-0732">Signal</keyword>
<evidence type="ECO:0000256" key="8">
    <source>
        <dbReference type="ARBA" id="ARBA00023136"/>
    </source>
</evidence>
<evidence type="ECO:0000259" key="10">
    <source>
        <dbReference type="PROSITE" id="PS51767"/>
    </source>
</evidence>
<evidence type="ECO:0000256" key="2">
    <source>
        <dbReference type="ARBA" id="ARBA00007447"/>
    </source>
</evidence>
<comment type="similarity">
    <text evidence="2">Belongs to the peptidase A1 family.</text>
</comment>
<evidence type="ECO:0000256" key="9">
    <source>
        <dbReference type="PIRSR" id="PIRSR601461-2"/>
    </source>
</evidence>
<keyword evidence="9" id="KW-1015">Disulfide bond</keyword>
<dbReference type="InParanoid" id="C5K720"/>
<evidence type="ECO:0000313" key="11">
    <source>
        <dbReference type="EMBL" id="EER19355.1"/>
    </source>
</evidence>
<dbReference type="InterPro" id="IPR033121">
    <property type="entry name" value="PEPTIDASE_A1"/>
</dbReference>
<evidence type="ECO:0000256" key="1">
    <source>
        <dbReference type="ARBA" id="ARBA00004370"/>
    </source>
</evidence>